<accession>A0ABN8REH6</accession>
<dbReference type="EMBL" id="CALNXI010001721">
    <property type="protein sequence ID" value="CAH3175702.1"/>
    <property type="molecule type" value="Genomic_DNA"/>
</dbReference>
<evidence type="ECO:0000313" key="1">
    <source>
        <dbReference type="EMBL" id="CAH3175702.1"/>
    </source>
</evidence>
<sequence length="85" mass="9306">MLLRIGHSRAVYEVNLNSSTSVSGTNTGVDGRKVTEHEETILLGSATKMNPKKGGDIQFKFTKFPVRKSEETKQEDPNLTAGVVK</sequence>
<keyword evidence="2" id="KW-1185">Reference proteome</keyword>
<name>A0ABN8REH6_9CNID</name>
<proteinExistence type="predicted"/>
<reference evidence="1 2" key="1">
    <citation type="submission" date="2022-05" db="EMBL/GenBank/DDBJ databases">
        <authorList>
            <consortium name="Genoscope - CEA"/>
            <person name="William W."/>
        </authorList>
    </citation>
    <scope>NUCLEOTIDE SEQUENCE [LARGE SCALE GENOMIC DNA]</scope>
</reference>
<evidence type="ECO:0000313" key="2">
    <source>
        <dbReference type="Proteomes" id="UP001159427"/>
    </source>
</evidence>
<gene>
    <name evidence="1" type="ORF">PEVE_00010296</name>
</gene>
<organism evidence="1 2">
    <name type="scientific">Porites evermanni</name>
    <dbReference type="NCBI Taxonomy" id="104178"/>
    <lineage>
        <taxon>Eukaryota</taxon>
        <taxon>Metazoa</taxon>
        <taxon>Cnidaria</taxon>
        <taxon>Anthozoa</taxon>
        <taxon>Hexacorallia</taxon>
        <taxon>Scleractinia</taxon>
        <taxon>Fungiina</taxon>
        <taxon>Poritidae</taxon>
        <taxon>Porites</taxon>
    </lineage>
</organism>
<protein>
    <submittedName>
        <fullName evidence="1">Uncharacterized protein</fullName>
    </submittedName>
</protein>
<comment type="caution">
    <text evidence="1">The sequence shown here is derived from an EMBL/GenBank/DDBJ whole genome shotgun (WGS) entry which is preliminary data.</text>
</comment>
<dbReference type="Proteomes" id="UP001159427">
    <property type="component" value="Unassembled WGS sequence"/>
</dbReference>